<evidence type="ECO:0000256" key="3">
    <source>
        <dbReference type="ARBA" id="ARBA00022679"/>
    </source>
</evidence>
<evidence type="ECO:0000256" key="1">
    <source>
        <dbReference type="ARBA" id="ARBA00009995"/>
    </source>
</evidence>
<dbReference type="PANTHER" id="PTHR48045:SF34">
    <property type="entry name" value="ISOFLAVONE 7-O-GLUCOSYLTRANSFERASE 1-LIKE"/>
    <property type="match status" value="1"/>
</dbReference>
<dbReference type="GO" id="GO:0035251">
    <property type="term" value="F:UDP-glucosyltransferase activity"/>
    <property type="evidence" value="ECO:0007669"/>
    <property type="project" value="UniProtKB-ARBA"/>
</dbReference>
<gene>
    <name evidence="6" type="ORF">FSB_LOCUS24652</name>
</gene>
<keyword evidence="2 4" id="KW-0328">Glycosyltransferase</keyword>
<dbReference type="EC" id="2.4.1.-" evidence="5"/>
<dbReference type="SUPFAM" id="SSF53756">
    <property type="entry name" value="UDP-Glycosyltransferase/glycogen phosphorylase"/>
    <property type="match status" value="1"/>
</dbReference>
<accession>A0A2N9GBD6</accession>
<reference evidence="6" key="1">
    <citation type="submission" date="2018-02" db="EMBL/GenBank/DDBJ databases">
        <authorList>
            <person name="Cohen D.B."/>
            <person name="Kent A.D."/>
        </authorList>
    </citation>
    <scope>NUCLEOTIDE SEQUENCE</scope>
</reference>
<dbReference type="InterPro" id="IPR035595">
    <property type="entry name" value="UDP_glycos_trans_CS"/>
</dbReference>
<dbReference type="PROSITE" id="PS00375">
    <property type="entry name" value="UDPGT"/>
    <property type="match status" value="1"/>
</dbReference>
<protein>
    <recommendedName>
        <fullName evidence="5">Glycosyltransferase</fullName>
        <ecNumber evidence="5">2.4.1.-</ecNumber>
    </recommendedName>
</protein>
<keyword evidence="3 4" id="KW-0808">Transferase</keyword>
<name>A0A2N9GBD6_FAGSY</name>
<organism evidence="6">
    <name type="scientific">Fagus sylvatica</name>
    <name type="common">Beechnut</name>
    <dbReference type="NCBI Taxonomy" id="28930"/>
    <lineage>
        <taxon>Eukaryota</taxon>
        <taxon>Viridiplantae</taxon>
        <taxon>Streptophyta</taxon>
        <taxon>Embryophyta</taxon>
        <taxon>Tracheophyta</taxon>
        <taxon>Spermatophyta</taxon>
        <taxon>Magnoliopsida</taxon>
        <taxon>eudicotyledons</taxon>
        <taxon>Gunneridae</taxon>
        <taxon>Pentapetalae</taxon>
        <taxon>rosids</taxon>
        <taxon>fabids</taxon>
        <taxon>Fagales</taxon>
        <taxon>Fagaceae</taxon>
        <taxon>Fagus</taxon>
    </lineage>
</organism>
<sequence>MSITQTSPESDPHVAVLAFPFGCHPWPLLSLACKLAFTTPHVRFSFFNTSKSNLKLFSTSQADLPNNFKAYDVLDGVPVGHVFTPGNPVEELELFIKAAPESFGKAMDMVVAETGKKITCLLTDSFLVFACEMAKNMHVKWASFWVPAPYALSAHIYTDLIHETYADNVGVVRDLNLVDKTLDVIPGLSTMRFSDLCDEVLEGDSDSSFLSHTLYRLSEVLPQASAVVMNSFQELNSSIVTNDLKSKFQHFLYVGFLTLTLPPPPLPPSHSDATGCLPWLDLQKPKSVAYISFGTVAAVPPNEFVALAEALEASGVPFLWSLRDNFKQILPNGFVQRTSMKGKIVPWTPQSQVLSHNAVGVYVTHCGYNSVFESIVGEVPMICRPILGDNKMNGRMVEEEWEIGVRVEGGFFTKNGMLKSLELVLGVHERGMRMRKKIRELKEIVVKASGPHAVATKHFKTLVELIST</sequence>
<dbReference type="InterPro" id="IPR002213">
    <property type="entry name" value="UDP_glucos_trans"/>
</dbReference>
<dbReference type="FunFam" id="3.40.50.2000:FF:000091">
    <property type="entry name" value="Glycosyltransferase"/>
    <property type="match status" value="1"/>
</dbReference>
<dbReference type="Gene3D" id="3.40.50.2000">
    <property type="entry name" value="Glycogen Phosphorylase B"/>
    <property type="match status" value="2"/>
</dbReference>
<proteinExistence type="inferred from homology"/>
<evidence type="ECO:0000256" key="2">
    <source>
        <dbReference type="ARBA" id="ARBA00022676"/>
    </source>
</evidence>
<comment type="similarity">
    <text evidence="1 4">Belongs to the UDP-glycosyltransferase family.</text>
</comment>
<evidence type="ECO:0000313" key="6">
    <source>
        <dbReference type="EMBL" id="SPC96770.1"/>
    </source>
</evidence>
<dbReference type="AlphaFoldDB" id="A0A2N9GBD6"/>
<evidence type="ECO:0000256" key="4">
    <source>
        <dbReference type="RuleBase" id="RU003718"/>
    </source>
</evidence>
<dbReference type="FunFam" id="3.40.50.2000:FF:000129">
    <property type="entry name" value="Glycosyltransferase"/>
    <property type="match status" value="1"/>
</dbReference>
<dbReference type="Pfam" id="PF00201">
    <property type="entry name" value="UDPGT"/>
    <property type="match status" value="1"/>
</dbReference>
<dbReference type="EMBL" id="OIVN01001702">
    <property type="protein sequence ID" value="SPC96770.1"/>
    <property type="molecule type" value="Genomic_DNA"/>
</dbReference>
<dbReference type="CDD" id="cd03784">
    <property type="entry name" value="GT1_Gtf-like"/>
    <property type="match status" value="1"/>
</dbReference>
<dbReference type="PANTHER" id="PTHR48045">
    <property type="entry name" value="UDP-GLYCOSYLTRANSFERASE 72B1"/>
    <property type="match status" value="1"/>
</dbReference>
<evidence type="ECO:0000256" key="5">
    <source>
        <dbReference type="RuleBase" id="RU362057"/>
    </source>
</evidence>